<organism evidence="1 2">
    <name type="scientific">Anaerosacchariphilus polymeriproducens</name>
    <dbReference type="NCBI Taxonomy" id="1812858"/>
    <lineage>
        <taxon>Bacteria</taxon>
        <taxon>Bacillati</taxon>
        <taxon>Bacillota</taxon>
        <taxon>Clostridia</taxon>
        <taxon>Lachnospirales</taxon>
        <taxon>Lachnospiraceae</taxon>
        <taxon>Anaerosacchariphilus</taxon>
    </lineage>
</organism>
<dbReference type="Gene3D" id="2.120.10.30">
    <property type="entry name" value="TolB, C-terminal domain"/>
    <property type="match status" value="1"/>
</dbReference>
<accession>A0A371AVZ1</accession>
<comment type="caution">
    <text evidence="1">The sequence shown here is derived from an EMBL/GenBank/DDBJ whole genome shotgun (WGS) entry which is preliminary data.</text>
</comment>
<proteinExistence type="predicted"/>
<dbReference type="InterPro" id="IPR011042">
    <property type="entry name" value="6-blade_b-propeller_TolB-like"/>
</dbReference>
<gene>
    <name evidence="1" type="ORF">DWV06_07765</name>
</gene>
<sequence>MYDENNFILNERLYIQQNEKQARILDPDVISVPWGYQVEVFAQGLNTPVGLDFNEEGDMLIAESGEASGNAQVLLLKNGELEKVAEDFHIPITGINYYDGRIFVSHKGVITVLHEDGMREDIISGLPSNGDFGNNRVEISKNNKMYYGQGTATNSGIVGLDNKWLFEHPFFHDFVGSPVILKGINYKTKNILIPAEEAAYTGAFSAFGVPNTNEYTMEEGRTLATGSIMRANLDGSELEMVAWGLRNPFQVKFDKFDRLIISNQGPDNRGSRPIANGLDELHLFKEGTWYGWPDYVAAEPVTMPRFTPIGAKQPDLLLETVPSVPPSVPPLPIATFPAGANICGFDFNYNEDFGPLGDAYVAQFGSLQFEESKDYIRSGVGHRVVRVNMNTGETSTFAINKTGFPQEEGFGRPIDVVFGPDSAMYIADYSTDIGEFPNVFSPNTGVIWRISKV</sequence>
<dbReference type="SUPFAM" id="SSF63829">
    <property type="entry name" value="Calcium-dependent phosphotriesterase"/>
    <property type="match status" value="1"/>
</dbReference>
<dbReference type="PANTHER" id="PTHR33546">
    <property type="entry name" value="LARGE, MULTIFUNCTIONAL SECRETED PROTEIN-RELATED"/>
    <property type="match status" value="1"/>
</dbReference>
<dbReference type="RefSeq" id="WP_115481614.1">
    <property type="nucleotide sequence ID" value="NZ_QRCT01000019.1"/>
</dbReference>
<dbReference type="EMBL" id="QRCT01000019">
    <property type="protein sequence ID" value="RDU23745.1"/>
    <property type="molecule type" value="Genomic_DNA"/>
</dbReference>
<dbReference type="PANTHER" id="PTHR33546:SF1">
    <property type="entry name" value="LARGE, MULTIFUNCTIONAL SECRETED PROTEIN"/>
    <property type="match status" value="1"/>
</dbReference>
<dbReference type="Proteomes" id="UP000255036">
    <property type="component" value="Unassembled WGS sequence"/>
</dbReference>
<name>A0A371AVZ1_9FIRM</name>
<protein>
    <submittedName>
        <fullName evidence="1">Uncharacterized protein</fullName>
    </submittedName>
</protein>
<dbReference type="SUPFAM" id="SSF50952">
    <property type="entry name" value="Soluble quinoprotein glucose dehydrogenase"/>
    <property type="match status" value="1"/>
</dbReference>
<evidence type="ECO:0000313" key="2">
    <source>
        <dbReference type="Proteomes" id="UP000255036"/>
    </source>
</evidence>
<dbReference type="AlphaFoldDB" id="A0A371AVZ1"/>
<dbReference type="InterPro" id="IPR011041">
    <property type="entry name" value="Quinoprot_gluc/sorb_DH_b-prop"/>
</dbReference>
<keyword evidence="2" id="KW-1185">Reference proteome</keyword>
<dbReference type="OrthoDB" id="9770043at2"/>
<evidence type="ECO:0000313" key="1">
    <source>
        <dbReference type="EMBL" id="RDU23745.1"/>
    </source>
</evidence>
<reference evidence="1 2" key="1">
    <citation type="submission" date="2018-07" db="EMBL/GenBank/DDBJ databases">
        <title>Anaerosacharophilus polymeroproducens gen. nov. sp. nov., an anaerobic bacterium isolated from salt field.</title>
        <authorList>
            <person name="Kim W."/>
            <person name="Yang S.-H."/>
            <person name="Oh J."/>
            <person name="Lee J.-H."/>
            <person name="Kwon K.K."/>
        </authorList>
    </citation>
    <scope>NUCLEOTIDE SEQUENCE [LARGE SCALE GENOMIC DNA]</scope>
    <source>
        <strain evidence="1 2">MCWD5</strain>
    </source>
</reference>